<keyword evidence="8" id="KW-1185">Reference proteome</keyword>
<feature type="domain" description="Glycosyl transferase family 3" evidence="5">
    <location>
        <begin position="95"/>
        <end position="326"/>
    </location>
</feature>
<reference evidence="7 8" key="1">
    <citation type="submission" date="2021-03" db="EMBL/GenBank/DDBJ databases">
        <title>Antimicrobial resistance genes in bacteria isolated from Japanese honey, and their potential for conferring macrolide and lincosamide resistance in the American foulbrood pathogen Paenibacillus larvae.</title>
        <authorList>
            <person name="Okamoto M."/>
            <person name="Kumagai M."/>
            <person name="Kanamori H."/>
            <person name="Takamatsu D."/>
        </authorList>
    </citation>
    <scope>NUCLEOTIDE SEQUENCE [LARGE SCALE GENOMIC DNA]</scope>
    <source>
        <strain evidence="7 8">J21TS3</strain>
    </source>
</reference>
<evidence type="ECO:0000256" key="2">
    <source>
        <dbReference type="ARBA" id="ARBA00022679"/>
    </source>
</evidence>
<keyword evidence="3" id="KW-0822">Tryptophan biosynthesis</keyword>
<gene>
    <name evidence="7" type="ORF">J21TS3_05010</name>
</gene>
<dbReference type="Pfam" id="PF02885">
    <property type="entry name" value="Glycos_trans_3N"/>
    <property type="match status" value="1"/>
</dbReference>
<evidence type="ECO:0000256" key="1">
    <source>
        <dbReference type="ARBA" id="ARBA00022676"/>
    </source>
</evidence>
<dbReference type="SUPFAM" id="SSF52418">
    <property type="entry name" value="Nucleoside phosphorylase/phosphoribosyltransferase catalytic domain"/>
    <property type="match status" value="1"/>
</dbReference>
<dbReference type="PANTHER" id="PTHR43285">
    <property type="entry name" value="ANTHRANILATE PHOSPHORIBOSYLTRANSFERASE"/>
    <property type="match status" value="1"/>
</dbReference>
<evidence type="ECO:0000256" key="3">
    <source>
        <dbReference type="ARBA" id="ARBA00022822"/>
    </source>
</evidence>
<dbReference type="InterPro" id="IPR017459">
    <property type="entry name" value="Glycosyl_Trfase_fam3_N_dom"/>
</dbReference>
<evidence type="ECO:0000259" key="6">
    <source>
        <dbReference type="Pfam" id="PF02885"/>
    </source>
</evidence>
<name>A0ABQ4LQY4_9BACL</name>
<evidence type="ECO:0000313" key="7">
    <source>
        <dbReference type="EMBL" id="GIO65680.1"/>
    </source>
</evidence>
<keyword evidence="4" id="KW-0057">Aromatic amino acid biosynthesis</keyword>
<keyword evidence="1" id="KW-0328">Glycosyltransferase</keyword>
<dbReference type="EMBL" id="BORW01000001">
    <property type="protein sequence ID" value="GIO65680.1"/>
    <property type="molecule type" value="Genomic_DNA"/>
</dbReference>
<dbReference type="RefSeq" id="WP_306433212.1">
    <property type="nucleotide sequence ID" value="NZ_BORW01000001.1"/>
</dbReference>
<comment type="caution">
    <text evidence="7">The sequence shown here is derived from an EMBL/GenBank/DDBJ whole genome shotgun (WGS) entry which is preliminary data.</text>
</comment>
<dbReference type="Proteomes" id="UP000680638">
    <property type="component" value="Unassembled WGS sequence"/>
</dbReference>
<dbReference type="InterPro" id="IPR036320">
    <property type="entry name" value="Glycosyl_Trfase_fam3_N_dom_sf"/>
</dbReference>
<evidence type="ECO:0008006" key="9">
    <source>
        <dbReference type="Google" id="ProtNLM"/>
    </source>
</evidence>
<dbReference type="Gene3D" id="1.20.970.10">
    <property type="entry name" value="Transferase, Pyrimidine Nucleoside Phosphorylase, Chain C"/>
    <property type="match status" value="1"/>
</dbReference>
<dbReference type="SUPFAM" id="SSF47648">
    <property type="entry name" value="Nucleoside phosphorylase/phosphoribosyltransferase N-terminal domain"/>
    <property type="match status" value="1"/>
</dbReference>
<dbReference type="Pfam" id="PF00591">
    <property type="entry name" value="Glycos_transf_3"/>
    <property type="match status" value="1"/>
</dbReference>
<dbReference type="Gene3D" id="3.40.1030.10">
    <property type="entry name" value="Nucleoside phosphorylase/phosphoribosyltransferase catalytic domain"/>
    <property type="match status" value="1"/>
</dbReference>
<sequence>MMNRWLKEVARGKRGARDLAYEEALQAAEAILEMKATPAQIGAFLIAQRVKEESVEELAAFVEACRKHAARAPLQQGIDCAAPYDGRRTSFMSGLAVAFVLAAAGLPATLHGADPLPPKWGVTLPDVLAAAGIPRASLAKSRCIAAARETGVLVVHAEDWCPPLKSLRPIREELGMRTVLNTAEKFADYGCSAYLTFGVFHSTMFDRIGRLTSRLGYRKGMVVQGSEGSDDLYIHRPTRICRIENGETCLQMIDPETYGLDTPLPERSWTAAEQAAATEQALQNAGHIAFIHQVLLNGAVRLHLAERADSIEEGIYACKALLESGRPWALYRRWMELVKNQPSAV</sequence>
<keyword evidence="2" id="KW-0808">Transferase</keyword>
<dbReference type="InterPro" id="IPR035902">
    <property type="entry name" value="Nuc_phospho_transferase"/>
</dbReference>
<evidence type="ECO:0000313" key="8">
    <source>
        <dbReference type="Proteomes" id="UP000680638"/>
    </source>
</evidence>
<feature type="domain" description="Glycosyl transferase family 3 N-terminal" evidence="6">
    <location>
        <begin position="9"/>
        <end position="69"/>
    </location>
</feature>
<accession>A0ABQ4LQY4</accession>
<dbReference type="InterPro" id="IPR000312">
    <property type="entry name" value="Glycosyl_Trfase_fam3"/>
</dbReference>
<proteinExistence type="predicted"/>
<keyword evidence="3" id="KW-0028">Amino-acid biosynthesis</keyword>
<evidence type="ECO:0000256" key="4">
    <source>
        <dbReference type="ARBA" id="ARBA00023141"/>
    </source>
</evidence>
<protein>
    <recommendedName>
        <fullName evidence="9">Anthranilate phosphoribosyltransferase</fullName>
    </recommendedName>
</protein>
<dbReference type="InterPro" id="IPR005940">
    <property type="entry name" value="Anthranilate_Pribosyl_Tfrase"/>
</dbReference>
<evidence type="ECO:0000259" key="5">
    <source>
        <dbReference type="Pfam" id="PF00591"/>
    </source>
</evidence>
<dbReference type="PANTHER" id="PTHR43285:SF2">
    <property type="entry name" value="ANTHRANILATE PHOSPHORIBOSYLTRANSFERASE"/>
    <property type="match status" value="1"/>
</dbReference>
<organism evidence="7 8">
    <name type="scientific">Paenibacillus cookii</name>
    <dbReference type="NCBI Taxonomy" id="157839"/>
    <lineage>
        <taxon>Bacteria</taxon>
        <taxon>Bacillati</taxon>
        <taxon>Bacillota</taxon>
        <taxon>Bacilli</taxon>
        <taxon>Bacillales</taxon>
        <taxon>Paenibacillaceae</taxon>
        <taxon>Paenibacillus</taxon>
    </lineage>
</organism>